<sequence>MPVVVADDFDQFDAFISVEDPLEDYEKLLNEKLKIDAIVPNEMVHRIWDKISNATTAALWKIIFENEHETNEKLDKTAGFLRIFKDDACFYSPWKYNQWITKVRAELLRRGMVDFWKNVIVEKELGPAWARDCDLFDDTDDTEPAQFYNYAGCEAPWNSKT</sequence>
<dbReference type="KEGG" id="scac:106091716"/>
<keyword evidence="2" id="KW-1185">Reference proteome</keyword>
<name>A0A1I8PXM9_STOCA</name>
<reference evidence="1" key="1">
    <citation type="submission" date="2020-05" db="UniProtKB">
        <authorList>
            <consortium name="EnsemblMetazoa"/>
        </authorList>
    </citation>
    <scope>IDENTIFICATION</scope>
    <source>
        <strain evidence="1">USDA</strain>
    </source>
</reference>
<dbReference type="Gene3D" id="1.25.40.240">
    <property type="entry name" value="Ku, C-terminal domain"/>
    <property type="match status" value="1"/>
</dbReference>
<evidence type="ECO:0000313" key="1">
    <source>
        <dbReference type="EnsemblMetazoa" id="SCAU012067-PA"/>
    </source>
</evidence>
<evidence type="ECO:0000313" key="2">
    <source>
        <dbReference type="Proteomes" id="UP000095300"/>
    </source>
</evidence>
<dbReference type="EnsemblMetazoa" id="SCAU012067-RA">
    <property type="protein sequence ID" value="SCAU012067-PA"/>
    <property type="gene ID" value="SCAU012067"/>
</dbReference>
<dbReference type="OrthoDB" id="7917706at2759"/>
<protein>
    <submittedName>
        <fullName evidence="1">Uncharacterized protein</fullName>
    </submittedName>
</protein>
<dbReference type="Proteomes" id="UP000095300">
    <property type="component" value="Unassembled WGS sequence"/>
</dbReference>
<proteinExistence type="predicted"/>
<dbReference type="InterPro" id="IPR036494">
    <property type="entry name" value="Ku_C_sf"/>
</dbReference>
<organism evidence="1 2">
    <name type="scientific">Stomoxys calcitrans</name>
    <name type="common">Stable fly</name>
    <name type="synonym">Conops calcitrans</name>
    <dbReference type="NCBI Taxonomy" id="35570"/>
    <lineage>
        <taxon>Eukaryota</taxon>
        <taxon>Metazoa</taxon>
        <taxon>Ecdysozoa</taxon>
        <taxon>Arthropoda</taxon>
        <taxon>Hexapoda</taxon>
        <taxon>Insecta</taxon>
        <taxon>Pterygota</taxon>
        <taxon>Neoptera</taxon>
        <taxon>Endopterygota</taxon>
        <taxon>Diptera</taxon>
        <taxon>Brachycera</taxon>
        <taxon>Muscomorpha</taxon>
        <taxon>Muscoidea</taxon>
        <taxon>Muscidae</taxon>
        <taxon>Stomoxys</taxon>
    </lineage>
</organism>
<accession>A0A1I8PXM9</accession>
<gene>
    <name evidence="1" type="primary">106091716</name>
</gene>
<dbReference type="SUPFAM" id="SSF101420">
    <property type="entry name" value="C-terminal domain of Ku80"/>
    <property type="match status" value="1"/>
</dbReference>
<dbReference type="AlphaFoldDB" id="A0A1I8PXM9"/>
<dbReference type="VEuPathDB" id="VectorBase:SCAU012067"/>